<evidence type="ECO:0000313" key="4">
    <source>
        <dbReference type="EMBL" id="SET72364.1"/>
    </source>
</evidence>
<dbReference type="CDD" id="cd07043">
    <property type="entry name" value="STAS_anti-anti-sigma_factors"/>
    <property type="match status" value="1"/>
</dbReference>
<dbReference type="InterPro" id="IPR002645">
    <property type="entry name" value="STAS_dom"/>
</dbReference>
<dbReference type="InterPro" id="IPR003658">
    <property type="entry name" value="Anti-sigma_ant"/>
</dbReference>
<protein>
    <recommendedName>
        <fullName evidence="2">Anti-sigma factor antagonist</fullName>
    </recommendedName>
</protein>
<name>A0A1I0GQC1_9FIRM</name>
<dbReference type="GO" id="GO:0043856">
    <property type="term" value="F:anti-sigma factor antagonist activity"/>
    <property type="evidence" value="ECO:0007669"/>
    <property type="project" value="InterPro"/>
</dbReference>
<dbReference type="PROSITE" id="PS50801">
    <property type="entry name" value="STAS"/>
    <property type="match status" value="1"/>
</dbReference>
<organism evidence="4 5">
    <name type="scientific">Natronincola peptidivorans</name>
    <dbReference type="NCBI Taxonomy" id="426128"/>
    <lineage>
        <taxon>Bacteria</taxon>
        <taxon>Bacillati</taxon>
        <taxon>Bacillota</taxon>
        <taxon>Clostridia</taxon>
        <taxon>Peptostreptococcales</taxon>
        <taxon>Natronincolaceae</taxon>
        <taxon>Natronincola</taxon>
    </lineage>
</organism>
<dbReference type="InterPro" id="IPR036513">
    <property type="entry name" value="STAS_dom_sf"/>
</dbReference>
<evidence type="ECO:0000313" key="5">
    <source>
        <dbReference type="Proteomes" id="UP000199568"/>
    </source>
</evidence>
<evidence type="ECO:0000256" key="1">
    <source>
        <dbReference type="ARBA" id="ARBA00009013"/>
    </source>
</evidence>
<feature type="domain" description="STAS" evidence="3">
    <location>
        <begin position="18"/>
        <end position="105"/>
    </location>
</feature>
<evidence type="ECO:0000259" key="3">
    <source>
        <dbReference type="PROSITE" id="PS50801"/>
    </source>
</evidence>
<reference evidence="4 5" key="1">
    <citation type="submission" date="2016-10" db="EMBL/GenBank/DDBJ databases">
        <authorList>
            <person name="de Groot N.N."/>
        </authorList>
    </citation>
    <scope>NUCLEOTIDE SEQUENCE [LARGE SCALE GENOMIC DNA]</scope>
    <source>
        <strain evidence="4 5">DSM 18979</strain>
    </source>
</reference>
<sequence length="105" mass="11972">MSLMINKNYDEVSKTWKIQLDGEVDIYTAGKLKETFIKMLEEKKESIKIDAGKLEYIDSTGLGVLIGVLKKLKEENKNIIFLNIKPNIKKLLNITGLDKIFIIEG</sequence>
<accession>A0A1I0GQC1</accession>
<comment type="similarity">
    <text evidence="1 2">Belongs to the anti-sigma-factor antagonist family.</text>
</comment>
<dbReference type="AlphaFoldDB" id="A0A1I0GQC1"/>
<dbReference type="NCBIfam" id="TIGR00377">
    <property type="entry name" value="ant_ant_sig"/>
    <property type="match status" value="1"/>
</dbReference>
<proteinExistence type="inferred from homology"/>
<keyword evidence="5" id="KW-1185">Reference proteome</keyword>
<dbReference type="PANTHER" id="PTHR33495">
    <property type="entry name" value="ANTI-SIGMA FACTOR ANTAGONIST TM_1081-RELATED-RELATED"/>
    <property type="match status" value="1"/>
</dbReference>
<dbReference type="SUPFAM" id="SSF52091">
    <property type="entry name" value="SpoIIaa-like"/>
    <property type="match status" value="1"/>
</dbReference>
<dbReference type="Gene3D" id="3.30.750.24">
    <property type="entry name" value="STAS domain"/>
    <property type="match status" value="1"/>
</dbReference>
<dbReference type="RefSeq" id="WP_090446496.1">
    <property type="nucleotide sequence ID" value="NZ_FOHU01000023.1"/>
</dbReference>
<dbReference type="EMBL" id="FOHU01000023">
    <property type="protein sequence ID" value="SET72364.1"/>
    <property type="molecule type" value="Genomic_DNA"/>
</dbReference>
<dbReference type="OrthoDB" id="9793697at2"/>
<dbReference type="Pfam" id="PF01740">
    <property type="entry name" value="STAS"/>
    <property type="match status" value="1"/>
</dbReference>
<evidence type="ECO:0000256" key="2">
    <source>
        <dbReference type="RuleBase" id="RU003749"/>
    </source>
</evidence>
<dbReference type="STRING" id="426128.SAMN05660297_03282"/>
<dbReference type="Proteomes" id="UP000199568">
    <property type="component" value="Unassembled WGS sequence"/>
</dbReference>
<gene>
    <name evidence="4" type="ORF">SAMN05660297_03282</name>
</gene>